<dbReference type="InterPro" id="IPR006073">
    <property type="entry name" value="GTP-bd"/>
</dbReference>
<sequence length="388" mass="42965">MVVLTTRCLARVYNRTFIDKLRIYVRGGTGGNGLASLNGIGGRGGDVYIVAAQDQNLKLTEFKKLHPTKRFIADPGENSQRRLPSGLNGSSIYVQVPRGVTVVDAESRKVLGEISNRTDKILVAKGGKGGSRWTNFLPRRGKCHSLYLDLKLIADVGFVGFPNAGKSTLLRNLSTAKPKVAEYPFTTVKPELGVLTYTDYRKITMADLPGLIEGAHLNKGRGHMFLKHIERTNILLFVVDVTGFCLSSKTKYRDAFQTVQLLTKELEQYDKMLVNKPAVLAVNKMDEDNASVMLEELQDKLFNWKDHLDDLPPTSVPNTQIKFRDVVPISAKFGSGTFSLKQKIRSEIDNLALPGSARLELEGPTSDTDLLSVESSPHKHLNDEILIL</sequence>
<dbReference type="InterPro" id="IPR006169">
    <property type="entry name" value="GTP1_OBG_dom"/>
</dbReference>
<evidence type="ECO:0000259" key="5">
    <source>
        <dbReference type="PROSITE" id="PS51883"/>
    </source>
</evidence>
<dbReference type="PANTHER" id="PTHR11702">
    <property type="entry name" value="DEVELOPMENTALLY REGULATED GTP-BINDING PROTEIN-RELATED"/>
    <property type="match status" value="1"/>
</dbReference>
<gene>
    <name evidence="6" type="ORF">CVLEPA_LOCUS26508</name>
</gene>
<keyword evidence="1" id="KW-0547">Nucleotide-binding</keyword>
<organism evidence="6 7">
    <name type="scientific">Clavelina lepadiformis</name>
    <name type="common">Light-bulb sea squirt</name>
    <name type="synonym">Ascidia lepadiformis</name>
    <dbReference type="NCBI Taxonomy" id="159417"/>
    <lineage>
        <taxon>Eukaryota</taxon>
        <taxon>Metazoa</taxon>
        <taxon>Chordata</taxon>
        <taxon>Tunicata</taxon>
        <taxon>Ascidiacea</taxon>
        <taxon>Aplousobranchia</taxon>
        <taxon>Clavelinidae</taxon>
        <taxon>Clavelina</taxon>
    </lineage>
</organism>
<dbReference type="EMBL" id="CAWYQH010000130">
    <property type="protein sequence ID" value="CAK8693196.1"/>
    <property type="molecule type" value="Genomic_DNA"/>
</dbReference>
<reference evidence="6 7" key="1">
    <citation type="submission" date="2024-02" db="EMBL/GenBank/DDBJ databases">
        <authorList>
            <person name="Daric V."/>
            <person name="Darras S."/>
        </authorList>
    </citation>
    <scope>NUCLEOTIDE SEQUENCE [LARGE SCALE GENOMIC DNA]</scope>
</reference>
<dbReference type="InterPro" id="IPR045086">
    <property type="entry name" value="OBG_GTPase"/>
</dbReference>
<feature type="domain" description="OBG-type G" evidence="4">
    <location>
        <begin position="154"/>
        <end position="349"/>
    </location>
</feature>
<comment type="caution">
    <text evidence="6">The sequence shown here is derived from an EMBL/GenBank/DDBJ whole genome shotgun (WGS) entry which is preliminary data.</text>
</comment>
<evidence type="ECO:0000313" key="6">
    <source>
        <dbReference type="EMBL" id="CAK8693196.1"/>
    </source>
</evidence>
<dbReference type="Pfam" id="PF01018">
    <property type="entry name" value="GTP1_OBG"/>
    <property type="match status" value="1"/>
</dbReference>
<keyword evidence="7" id="KW-1185">Reference proteome</keyword>
<dbReference type="NCBIfam" id="TIGR00231">
    <property type="entry name" value="small_GTP"/>
    <property type="match status" value="1"/>
</dbReference>
<dbReference type="PRINTS" id="PR00326">
    <property type="entry name" value="GTP1OBG"/>
</dbReference>
<dbReference type="PANTHER" id="PTHR11702:SF43">
    <property type="entry name" value="GTP-BINDING PROTEIN 10"/>
    <property type="match status" value="1"/>
</dbReference>
<dbReference type="InterPro" id="IPR031167">
    <property type="entry name" value="G_OBG"/>
</dbReference>
<evidence type="ECO:0000256" key="1">
    <source>
        <dbReference type="ARBA" id="ARBA00022741"/>
    </source>
</evidence>
<dbReference type="Gene3D" id="2.70.210.12">
    <property type="entry name" value="GTP1/OBG domain"/>
    <property type="match status" value="1"/>
</dbReference>
<evidence type="ECO:0000256" key="3">
    <source>
        <dbReference type="ARBA" id="ARBA00039729"/>
    </source>
</evidence>
<dbReference type="InterPro" id="IPR036726">
    <property type="entry name" value="GTP1_OBG_dom_sf"/>
</dbReference>
<dbReference type="SUPFAM" id="SSF82051">
    <property type="entry name" value="Obg GTP-binding protein N-terminal domain"/>
    <property type="match status" value="1"/>
</dbReference>
<evidence type="ECO:0000313" key="7">
    <source>
        <dbReference type="Proteomes" id="UP001642483"/>
    </source>
</evidence>
<dbReference type="Gene3D" id="3.40.50.300">
    <property type="entry name" value="P-loop containing nucleotide triphosphate hydrolases"/>
    <property type="match status" value="1"/>
</dbReference>
<dbReference type="PROSITE" id="PS51883">
    <property type="entry name" value="OBG"/>
    <property type="match status" value="1"/>
</dbReference>
<feature type="domain" description="Obg" evidence="5">
    <location>
        <begin position="15"/>
        <end position="153"/>
    </location>
</feature>
<dbReference type="CDD" id="cd01898">
    <property type="entry name" value="Obg"/>
    <property type="match status" value="1"/>
</dbReference>
<keyword evidence="2" id="KW-0342">GTP-binding</keyword>
<dbReference type="InterPro" id="IPR027417">
    <property type="entry name" value="P-loop_NTPase"/>
</dbReference>
<protein>
    <recommendedName>
        <fullName evidence="3">GTP-binding protein 10</fullName>
    </recommendedName>
</protein>
<dbReference type="Proteomes" id="UP001642483">
    <property type="component" value="Unassembled WGS sequence"/>
</dbReference>
<accession>A0ABP0GQM4</accession>
<evidence type="ECO:0000259" key="4">
    <source>
        <dbReference type="PROSITE" id="PS51710"/>
    </source>
</evidence>
<proteinExistence type="predicted"/>
<name>A0ABP0GQM4_CLALP</name>
<dbReference type="Pfam" id="PF01926">
    <property type="entry name" value="MMR_HSR1"/>
    <property type="match status" value="1"/>
</dbReference>
<dbReference type="SUPFAM" id="SSF52540">
    <property type="entry name" value="P-loop containing nucleoside triphosphate hydrolases"/>
    <property type="match status" value="1"/>
</dbReference>
<evidence type="ECO:0000256" key="2">
    <source>
        <dbReference type="ARBA" id="ARBA00023134"/>
    </source>
</evidence>
<dbReference type="InterPro" id="IPR005225">
    <property type="entry name" value="Small_GTP-bd"/>
</dbReference>
<dbReference type="PROSITE" id="PS51710">
    <property type="entry name" value="G_OBG"/>
    <property type="match status" value="1"/>
</dbReference>